<evidence type="ECO:0000256" key="7">
    <source>
        <dbReference type="SAM" id="MobiDB-lite"/>
    </source>
</evidence>
<keyword evidence="4" id="KW-1003">Cell membrane</keyword>
<feature type="compositionally biased region" description="Basic and acidic residues" evidence="7">
    <location>
        <begin position="62"/>
        <end position="71"/>
    </location>
</feature>
<dbReference type="OrthoDB" id="8117189at2"/>
<dbReference type="Proteomes" id="UP000254764">
    <property type="component" value="Unassembled WGS sequence"/>
</dbReference>
<feature type="chain" id="PRO_5016994497" description="Lectin-like protein BA14k" evidence="8">
    <location>
        <begin position="26"/>
        <end position="159"/>
    </location>
</feature>
<dbReference type="Pfam" id="PF07886">
    <property type="entry name" value="BA14K"/>
    <property type="match status" value="1"/>
</dbReference>
<feature type="region of interest" description="Disordered" evidence="7">
    <location>
        <begin position="55"/>
        <end position="86"/>
    </location>
</feature>
<evidence type="ECO:0000256" key="8">
    <source>
        <dbReference type="SAM" id="SignalP"/>
    </source>
</evidence>
<comment type="function">
    <text evidence="6">Has immunoglobulin-binding and hemagglutination properties, and can bind to mannose. Essential for virulence. May be involved in LPS biosynthesis or polysaccharide transport.</text>
</comment>
<keyword evidence="10" id="KW-1185">Reference proteome</keyword>
<dbReference type="GO" id="GO:0030246">
    <property type="term" value="F:carbohydrate binding"/>
    <property type="evidence" value="ECO:0007669"/>
    <property type="project" value="UniProtKB-KW"/>
</dbReference>
<evidence type="ECO:0000256" key="3">
    <source>
        <dbReference type="ARBA" id="ARBA00020552"/>
    </source>
</evidence>
<sequence>MNKLAHMLLGSLLGLAGLFAVPAQAASGLSPSARPASGASDVVKVEVVCDRYGCYDTRRRRPPPDWDDGYRRPPPPPPPIYRRPPPPPPVWWDDGYRRPPPPPPPIYRRPPPPPPPVYGGRNWNRHVEWCLNRYRSYNPQTNRFLSTSGYFKVCRSPYY</sequence>
<protein>
    <recommendedName>
        <fullName evidence="3">Lectin-like protein BA14k</fullName>
    </recommendedName>
</protein>
<dbReference type="InterPro" id="IPR012413">
    <property type="entry name" value="BA14K"/>
</dbReference>
<dbReference type="GO" id="GO:0016020">
    <property type="term" value="C:membrane"/>
    <property type="evidence" value="ECO:0007669"/>
    <property type="project" value="UniProtKB-SubCell"/>
</dbReference>
<evidence type="ECO:0000313" key="10">
    <source>
        <dbReference type="Proteomes" id="UP000254764"/>
    </source>
</evidence>
<evidence type="ECO:0000256" key="2">
    <source>
        <dbReference type="ARBA" id="ARBA00010270"/>
    </source>
</evidence>
<organism evidence="9 10">
    <name type="scientific">Ciceribacter selenitireducens ATCC BAA-1503</name>
    <dbReference type="NCBI Taxonomy" id="1336235"/>
    <lineage>
        <taxon>Bacteria</taxon>
        <taxon>Pseudomonadati</taxon>
        <taxon>Pseudomonadota</taxon>
        <taxon>Alphaproteobacteria</taxon>
        <taxon>Hyphomicrobiales</taxon>
        <taxon>Rhizobiaceae</taxon>
        <taxon>Ciceribacter</taxon>
    </lineage>
</organism>
<feature type="compositionally biased region" description="Pro residues" evidence="7">
    <location>
        <begin position="72"/>
        <end position="86"/>
    </location>
</feature>
<comment type="subcellular location">
    <subcellularLocation>
        <location evidence="1">Membrane</location>
        <topology evidence="1">Single-pass membrane protein</topology>
    </subcellularLocation>
</comment>
<name>A0A376ADC0_9HYPH</name>
<evidence type="ECO:0000256" key="6">
    <source>
        <dbReference type="ARBA" id="ARBA00025321"/>
    </source>
</evidence>
<gene>
    <name evidence="9" type="ORF">RHIZ70_1436</name>
</gene>
<evidence type="ECO:0000313" key="9">
    <source>
        <dbReference type="EMBL" id="SSC65728.1"/>
    </source>
</evidence>
<accession>A0A376ADC0</accession>
<evidence type="ECO:0000256" key="5">
    <source>
        <dbReference type="ARBA" id="ARBA00022734"/>
    </source>
</evidence>
<feature type="signal peptide" evidence="8">
    <location>
        <begin position="1"/>
        <end position="25"/>
    </location>
</feature>
<keyword evidence="8" id="KW-0732">Signal</keyword>
<keyword evidence="4" id="KW-0472">Membrane</keyword>
<keyword evidence="5" id="KW-0430">Lectin</keyword>
<evidence type="ECO:0000256" key="1">
    <source>
        <dbReference type="ARBA" id="ARBA00004167"/>
    </source>
</evidence>
<proteinExistence type="inferred from homology"/>
<dbReference type="AlphaFoldDB" id="A0A376ADC0"/>
<evidence type="ECO:0000256" key="4">
    <source>
        <dbReference type="ARBA" id="ARBA00022475"/>
    </source>
</evidence>
<comment type="similarity">
    <text evidence="2">Belongs to the BA14k family.</text>
</comment>
<dbReference type="EMBL" id="UEYP01000001">
    <property type="protein sequence ID" value="SSC65728.1"/>
    <property type="molecule type" value="Genomic_DNA"/>
</dbReference>
<reference evidence="10" key="1">
    <citation type="submission" date="2018-07" db="EMBL/GenBank/DDBJ databases">
        <authorList>
            <person name="Peiro R."/>
            <person name="Begona"/>
            <person name="Cbmso G."/>
            <person name="Lopez M."/>
            <person name="Gonzalez S."/>
        </authorList>
    </citation>
    <scope>NUCLEOTIDE SEQUENCE [LARGE SCALE GENOMIC DNA]</scope>
</reference>
<dbReference type="RefSeq" id="WP_115668772.1">
    <property type="nucleotide sequence ID" value="NZ_UEYP01000001.1"/>
</dbReference>